<sequence>MSVGFQPRERVSAVRDALLECSMLLLPPSKTDKQLRFSWVLACRAFNMDGPVLFPMRIARPPRMDSARDRPRPAKSRSRLCLTGLGWDRPVLGMRVPRLVRPRPSTSDKDQLGNSDGACSECNFPSLFSNNVGAASLADPDFMQSTSVDIDPTAHAKSLFGGILILGISDGELAIEDEMGGEAVVDGHELPELDDRKVRPTHIAIGIEHSFLNPTLSGEI</sequence>
<proteinExistence type="predicted"/>
<dbReference type="EMBL" id="JH793700">
    <property type="protein sequence ID" value="ELQ36255.1"/>
    <property type="molecule type" value="Genomic_DNA"/>
</dbReference>
<accession>A0AA97NTX4</accession>
<protein>
    <submittedName>
        <fullName evidence="1">Uncharacterized protein</fullName>
    </submittedName>
</protein>
<organism evidence="1">
    <name type="scientific">Pyricularia oryzae (strain Y34)</name>
    <name type="common">Rice blast fungus</name>
    <name type="synonym">Magnaporthe oryzae</name>
    <dbReference type="NCBI Taxonomy" id="1143189"/>
    <lineage>
        <taxon>Eukaryota</taxon>
        <taxon>Fungi</taxon>
        <taxon>Dikarya</taxon>
        <taxon>Ascomycota</taxon>
        <taxon>Pezizomycotina</taxon>
        <taxon>Sordariomycetes</taxon>
        <taxon>Sordariomycetidae</taxon>
        <taxon>Magnaporthales</taxon>
        <taxon>Pyriculariaceae</taxon>
        <taxon>Pyricularia</taxon>
    </lineage>
</organism>
<gene>
    <name evidence="1" type="ORF">OOU_Y34scaffold00666g116</name>
</gene>
<name>A0AA97NTX4_PYRO3</name>
<dbReference type="AlphaFoldDB" id="A0AA97NTX4"/>
<evidence type="ECO:0000313" key="1">
    <source>
        <dbReference type="EMBL" id="ELQ36255.1"/>
    </source>
</evidence>
<reference evidence="1" key="1">
    <citation type="journal article" date="2012" name="PLoS Genet.">
        <title>Comparative analysis of the genomes of two field isolates of the rice blast fungus Magnaporthe oryzae.</title>
        <authorList>
            <person name="Xue M."/>
            <person name="Yang J."/>
            <person name="Li Z."/>
            <person name="Hu S."/>
            <person name="Yao N."/>
            <person name="Dean R.A."/>
            <person name="Zhao W."/>
            <person name="Shen M."/>
            <person name="Zhang H."/>
            <person name="Li C."/>
            <person name="Liu L."/>
            <person name="Cao L."/>
            <person name="Xu X."/>
            <person name="Xing Y."/>
            <person name="Hsiang T."/>
            <person name="Zhang Z."/>
            <person name="Xu J.R."/>
            <person name="Peng Y.L."/>
        </authorList>
    </citation>
    <scope>NUCLEOTIDE SEQUENCE</scope>
    <source>
        <strain evidence="1">Y34</strain>
    </source>
</reference>
<dbReference type="Proteomes" id="UP000011086">
    <property type="component" value="Unassembled WGS sequence"/>
</dbReference>